<dbReference type="OrthoDB" id="5945173at2759"/>
<sequence length="320" mass="34298">MTEDYKMMLIRFVFFLGILPVSVGLSCFECTSTEANCSTPLLGVTKNVTCDGVCYVNVSHSSISRGCNNNTEQNCTGSGCCSTDLCNDVTPSTTTPSAPVECFECTYRIQADGMQIGHKSCLVDSFDPLHALVTTTMCDYGCAISKVHADFGDGEEYILARQCAEEGYCGNSCVQLDGYTTCTTCCHDDRCNGEERRGRTEDESNPTNQCYSCTYSRGPSGSIGAPGCGEPFNDSDEGITKVSCSGDCSLTIVEDANSVVVERGCQPGCSPSCTEFGDSKNCRYCCSGSLCNTATALSSTATTLMFLIFVGLFLIRFLHR</sequence>
<gene>
    <name evidence="4" type="ORF">HOLleu_10069</name>
</gene>
<dbReference type="Proteomes" id="UP001152320">
    <property type="component" value="Chromosome 4"/>
</dbReference>
<feature type="chain" id="PRO_5040222822" evidence="3">
    <location>
        <begin position="25"/>
        <end position="320"/>
    </location>
</feature>
<keyword evidence="1 3" id="KW-0732">Signal</keyword>
<dbReference type="PANTHER" id="PTHR33562">
    <property type="entry name" value="ATILLA, ISOFORM B-RELATED-RELATED"/>
    <property type="match status" value="1"/>
</dbReference>
<name>A0A9Q1HEA8_HOLLE</name>
<proteinExistence type="predicted"/>
<keyword evidence="5" id="KW-1185">Reference proteome</keyword>
<protein>
    <submittedName>
        <fullName evidence="4">Uncharacterized protein</fullName>
    </submittedName>
</protein>
<keyword evidence="2" id="KW-0472">Membrane</keyword>
<feature type="transmembrane region" description="Helical" evidence="2">
    <location>
        <begin position="296"/>
        <end position="318"/>
    </location>
</feature>
<reference evidence="4" key="1">
    <citation type="submission" date="2021-10" db="EMBL/GenBank/DDBJ databases">
        <title>Tropical sea cucumber genome reveals ecological adaptation and Cuvierian tubules defense mechanism.</title>
        <authorList>
            <person name="Chen T."/>
        </authorList>
    </citation>
    <scope>NUCLEOTIDE SEQUENCE</scope>
    <source>
        <strain evidence="4">Nanhai2018</strain>
        <tissue evidence="4">Muscle</tissue>
    </source>
</reference>
<evidence type="ECO:0000256" key="3">
    <source>
        <dbReference type="SAM" id="SignalP"/>
    </source>
</evidence>
<evidence type="ECO:0000313" key="5">
    <source>
        <dbReference type="Proteomes" id="UP001152320"/>
    </source>
</evidence>
<comment type="caution">
    <text evidence="4">The sequence shown here is derived from an EMBL/GenBank/DDBJ whole genome shotgun (WGS) entry which is preliminary data.</text>
</comment>
<dbReference type="PROSITE" id="PS51257">
    <property type="entry name" value="PROKAR_LIPOPROTEIN"/>
    <property type="match status" value="1"/>
</dbReference>
<keyword evidence="2" id="KW-0812">Transmembrane</keyword>
<evidence type="ECO:0000256" key="2">
    <source>
        <dbReference type="SAM" id="Phobius"/>
    </source>
</evidence>
<feature type="signal peptide" evidence="3">
    <location>
        <begin position="1"/>
        <end position="24"/>
    </location>
</feature>
<keyword evidence="2" id="KW-1133">Transmembrane helix</keyword>
<evidence type="ECO:0000313" key="4">
    <source>
        <dbReference type="EMBL" id="KAJ8043109.1"/>
    </source>
</evidence>
<organism evidence="4 5">
    <name type="scientific">Holothuria leucospilota</name>
    <name type="common">Black long sea cucumber</name>
    <name type="synonym">Mertensiothuria leucospilota</name>
    <dbReference type="NCBI Taxonomy" id="206669"/>
    <lineage>
        <taxon>Eukaryota</taxon>
        <taxon>Metazoa</taxon>
        <taxon>Echinodermata</taxon>
        <taxon>Eleutherozoa</taxon>
        <taxon>Echinozoa</taxon>
        <taxon>Holothuroidea</taxon>
        <taxon>Aspidochirotacea</taxon>
        <taxon>Aspidochirotida</taxon>
        <taxon>Holothuriidae</taxon>
        <taxon>Holothuria</taxon>
    </lineage>
</organism>
<dbReference type="AlphaFoldDB" id="A0A9Q1HEA8"/>
<evidence type="ECO:0000256" key="1">
    <source>
        <dbReference type="ARBA" id="ARBA00022729"/>
    </source>
</evidence>
<dbReference type="InterPro" id="IPR050975">
    <property type="entry name" value="Sleep_regulator"/>
</dbReference>
<accession>A0A9Q1HEA8</accession>
<dbReference type="EMBL" id="JAIZAY010000004">
    <property type="protein sequence ID" value="KAJ8043109.1"/>
    <property type="molecule type" value="Genomic_DNA"/>
</dbReference>